<comment type="caution">
    <text evidence="10">The sequence shown here is derived from an EMBL/GenBank/DDBJ whole genome shotgun (WGS) entry which is preliminary data.</text>
</comment>
<keyword evidence="6" id="KW-0175">Coiled coil</keyword>
<dbReference type="PANTHER" id="PTHR14594">
    <property type="entry name" value="CENTROSOMAL PROTEIN OF 70 KDA"/>
    <property type="match status" value="1"/>
</dbReference>
<dbReference type="OrthoDB" id="2020926at2759"/>
<evidence type="ECO:0000256" key="1">
    <source>
        <dbReference type="ARBA" id="ARBA00004300"/>
    </source>
</evidence>
<dbReference type="GO" id="GO:0043015">
    <property type="term" value="F:gamma-tubulin binding"/>
    <property type="evidence" value="ECO:0007669"/>
    <property type="project" value="InterPro"/>
</dbReference>
<feature type="region of interest" description="Disordered" evidence="9">
    <location>
        <begin position="73"/>
        <end position="95"/>
    </location>
</feature>
<evidence type="ECO:0000256" key="5">
    <source>
        <dbReference type="ARBA" id="ARBA00022803"/>
    </source>
</evidence>
<reference evidence="10 11" key="1">
    <citation type="journal article" date="2012" name="Genome Biol.">
        <title>The genome of the polar eukaryotic microalga coccomyxa subellipsoidea reveals traits of cold adaptation.</title>
        <authorList>
            <person name="Blanc G."/>
            <person name="Agarkova I."/>
            <person name="Grimwood J."/>
            <person name="Kuo A."/>
            <person name="Brueggeman A."/>
            <person name="Dunigan D."/>
            <person name="Gurnon J."/>
            <person name="Ladunga I."/>
            <person name="Lindquist E."/>
            <person name="Lucas S."/>
            <person name="Pangilinan J."/>
            <person name="Proschold T."/>
            <person name="Salamov A."/>
            <person name="Schmutz J."/>
            <person name="Weeks D."/>
            <person name="Yamada T."/>
            <person name="Claverie J.M."/>
            <person name="Grigoriev I."/>
            <person name="Van Etten J."/>
            <person name="Lomsadze A."/>
            <person name="Borodovsky M."/>
        </authorList>
    </citation>
    <scope>NUCLEOTIDE SEQUENCE [LARGE SCALE GENOMIC DNA]</scope>
    <source>
        <strain evidence="10 11">C-169</strain>
    </source>
</reference>
<feature type="region of interest" description="Disordered" evidence="9">
    <location>
        <begin position="1"/>
        <end position="28"/>
    </location>
</feature>
<dbReference type="PANTHER" id="PTHR14594:SF1">
    <property type="entry name" value="CENTROSOMAL PROTEIN OF 70 KDA"/>
    <property type="match status" value="1"/>
</dbReference>
<keyword evidence="4" id="KW-0963">Cytoplasm</keyword>
<dbReference type="GO" id="GO:0005815">
    <property type="term" value="C:microtubule organizing center"/>
    <property type="evidence" value="ECO:0007669"/>
    <property type="project" value="TreeGrafter"/>
</dbReference>
<dbReference type="GO" id="GO:0060271">
    <property type="term" value="P:cilium assembly"/>
    <property type="evidence" value="ECO:0007669"/>
    <property type="project" value="InterPro"/>
</dbReference>
<dbReference type="EMBL" id="AGSI01000004">
    <property type="protein sequence ID" value="EIE25622.1"/>
    <property type="molecule type" value="Genomic_DNA"/>
</dbReference>
<dbReference type="GO" id="GO:0070507">
    <property type="term" value="P:regulation of microtubule cytoskeleton organization"/>
    <property type="evidence" value="ECO:0007669"/>
    <property type="project" value="InterPro"/>
</dbReference>
<dbReference type="InterPro" id="IPR037692">
    <property type="entry name" value="CEP70"/>
</dbReference>
<gene>
    <name evidence="10" type="ORF">COCSUDRAFT_83629</name>
</gene>
<dbReference type="Proteomes" id="UP000007264">
    <property type="component" value="Unassembled WGS sequence"/>
</dbReference>
<accession>I0Z4Q3</accession>
<evidence type="ECO:0000256" key="9">
    <source>
        <dbReference type="SAM" id="MobiDB-lite"/>
    </source>
</evidence>
<dbReference type="GeneID" id="17043333"/>
<dbReference type="RefSeq" id="XP_005650166.1">
    <property type="nucleotide sequence ID" value="XM_005650109.1"/>
</dbReference>
<keyword evidence="11" id="KW-1185">Reference proteome</keyword>
<dbReference type="eggNOG" id="ENOG502QT6K">
    <property type="taxonomic scope" value="Eukaryota"/>
</dbReference>
<evidence type="ECO:0000313" key="10">
    <source>
        <dbReference type="EMBL" id="EIE25622.1"/>
    </source>
</evidence>
<organism evidence="10 11">
    <name type="scientific">Coccomyxa subellipsoidea (strain C-169)</name>
    <name type="common">Green microalga</name>
    <dbReference type="NCBI Taxonomy" id="574566"/>
    <lineage>
        <taxon>Eukaryota</taxon>
        <taxon>Viridiplantae</taxon>
        <taxon>Chlorophyta</taxon>
        <taxon>core chlorophytes</taxon>
        <taxon>Trebouxiophyceae</taxon>
        <taxon>Trebouxiophyceae incertae sedis</taxon>
        <taxon>Coccomyxaceae</taxon>
        <taxon>Coccomyxa</taxon>
        <taxon>Coccomyxa subellipsoidea</taxon>
    </lineage>
</organism>
<protein>
    <recommendedName>
        <fullName evidence="3">Centrosomal protein of 70 kDa</fullName>
    </recommendedName>
</protein>
<dbReference type="AlphaFoldDB" id="I0Z4Q3"/>
<evidence type="ECO:0000256" key="7">
    <source>
        <dbReference type="ARBA" id="ARBA00023212"/>
    </source>
</evidence>
<comment type="function">
    <text evidence="8">Plays a role in the organization of both preexisting and nascent microtubules in interphase cells. During mitosis, required for the organization and orientation of the mitotic spindle.</text>
</comment>
<evidence type="ECO:0000256" key="8">
    <source>
        <dbReference type="ARBA" id="ARBA00025273"/>
    </source>
</evidence>
<feature type="compositionally biased region" description="Low complexity" evidence="9">
    <location>
        <begin position="11"/>
        <end position="25"/>
    </location>
</feature>
<dbReference type="KEGG" id="csl:COCSUDRAFT_83629"/>
<evidence type="ECO:0000256" key="3">
    <source>
        <dbReference type="ARBA" id="ARBA00018408"/>
    </source>
</evidence>
<comment type="subunit">
    <text evidence="2">Directly interacts with tubulin-gamma; this interaction determines centrosomal localization.</text>
</comment>
<proteinExistence type="predicted"/>
<keyword evidence="7" id="KW-0206">Cytoskeleton</keyword>
<keyword evidence="5" id="KW-0802">TPR repeat</keyword>
<sequence>MSKAVSEAQTALAQERASAAEAARSAARRVAEAERRAEALAEESESLRLQLNARPTVKAFGALKRQLESLERQLARSHAGPDSAQPSLGAARARKDREVHRAGLEAVGELAQGELADILQQLCLALGMADAAELPAAVARLQRAVTTLPRLERFVTDVCEVVFRRGGHLTQEAQEDPAAVPRILERWVDAQDSSSEAEQLRDALEHLLLQRPGNGSGTSLVTFPTIHFLV</sequence>
<comment type="subcellular location">
    <subcellularLocation>
        <location evidence="1">Cytoplasm</location>
        <location evidence="1">Cytoskeleton</location>
        <location evidence="1">Microtubule organizing center</location>
        <location evidence="1">Centrosome</location>
    </subcellularLocation>
</comment>
<name>I0Z4Q3_COCSC</name>
<evidence type="ECO:0000256" key="6">
    <source>
        <dbReference type="ARBA" id="ARBA00023054"/>
    </source>
</evidence>
<evidence type="ECO:0000256" key="4">
    <source>
        <dbReference type="ARBA" id="ARBA00022490"/>
    </source>
</evidence>
<evidence type="ECO:0000256" key="2">
    <source>
        <dbReference type="ARBA" id="ARBA00011832"/>
    </source>
</evidence>
<evidence type="ECO:0000313" key="11">
    <source>
        <dbReference type="Proteomes" id="UP000007264"/>
    </source>
</evidence>